<dbReference type="GO" id="GO:0003676">
    <property type="term" value="F:nucleic acid binding"/>
    <property type="evidence" value="ECO:0007669"/>
    <property type="project" value="InterPro"/>
</dbReference>
<evidence type="ECO:0000313" key="3">
    <source>
        <dbReference type="Proteomes" id="UP000234145"/>
    </source>
</evidence>
<protein>
    <recommendedName>
        <fullName evidence="1">Tc1-like transposase DDE domain-containing protein</fullName>
    </recommendedName>
</protein>
<name>A0A2H9PCK1_9BACT</name>
<reference evidence="3" key="1">
    <citation type="submission" date="2017-09" db="EMBL/GenBank/DDBJ databases">
        <title>Depth-based differentiation of microbial function through sediment-hosted aquifers and enrichment of novel symbionts in the deep terrestrial subsurface.</title>
        <authorList>
            <person name="Probst A.J."/>
            <person name="Ladd B."/>
            <person name="Jarett J.K."/>
            <person name="Geller-Mcgrath D.E."/>
            <person name="Sieber C.M.K."/>
            <person name="Emerson J.B."/>
            <person name="Anantharaman K."/>
            <person name="Thomas B.C."/>
            <person name="Malmstrom R."/>
            <person name="Stieglmeier M."/>
            <person name="Klingl A."/>
            <person name="Woyke T."/>
            <person name="Ryan C.M."/>
            <person name="Banfield J.F."/>
        </authorList>
    </citation>
    <scope>NUCLEOTIDE SEQUENCE [LARGE SCALE GENOMIC DNA]</scope>
</reference>
<dbReference type="EMBL" id="PFMS01000027">
    <property type="protein sequence ID" value="PIZ17018.1"/>
    <property type="molecule type" value="Genomic_DNA"/>
</dbReference>
<proteinExistence type="predicted"/>
<dbReference type="Proteomes" id="UP000234145">
    <property type="component" value="Unassembled WGS sequence"/>
</dbReference>
<evidence type="ECO:0000259" key="1">
    <source>
        <dbReference type="Pfam" id="PF13358"/>
    </source>
</evidence>
<comment type="caution">
    <text evidence="2">The sequence shown here is derived from an EMBL/GenBank/DDBJ whole genome shotgun (WGS) entry which is preliminary data.</text>
</comment>
<dbReference type="Pfam" id="PF13358">
    <property type="entry name" value="DDE_3"/>
    <property type="match status" value="1"/>
</dbReference>
<feature type="domain" description="Tc1-like transposase DDE" evidence="1">
    <location>
        <begin position="32"/>
        <end position="173"/>
    </location>
</feature>
<dbReference type="InterPro" id="IPR038717">
    <property type="entry name" value="Tc1-like_DDE_dom"/>
</dbReference>
<dbReference type="Gene3D" id="3.30.420.10">
    <property type="entry name" value="Ribonuclease H-like superfamily/Ribonuclease H"/>
    <property type="match status" value="1"/>
</dbReference>
<evidence type="ECO:0000313" key="2">
    <source>
        <dbReference type="EMBL" id="PIZ17018.1"/>
    </source>
</evidence>
<organism evidence="2 3">
    <name type="scientific">Candidatus Desantisbacteria bacterium CG_4_10_14_0_8_um_filter_39_17</name>
    <dbReference type="NCBI Taxonomy" id="1974542"/>
    <lineage>
        <taxon>Bacteria</taxon>
        <taxon>Candidatus Desantisiibacteriota</taxon>
    </lineage>
</organism>
<accession>A0A2H9PCK1</accession>
<dbReference type="InterPro" id="IPR036397">
    <property type="entry name" value="RNaseH_sf"/>
</dbReference>
<gene>
    <name evidence="2" type="ORF">COY51_01325</name>
</gene>
<dbReference type="AlphaFoldDB" id="A0A2H9PCK1"/>
<sequence>MDYFSRSSIQLKKKRIEKTLRNLDKKTEVAFYLDEAGPYLVKPHPGQKWFLKKSIYKTPATWKTKGKVVILGALKTNPGKVYHHLTDNKRFKSLRYFICQIGNRYIKKRKIYFVWDNAKVHLSEKLEKWINQWNKKGKAEFEILPLPTYSPWLNPIEPVFGDLYKKVIAGSNFRWPSNMAKEIHKYFYRRCRQKHNNDI</sequence>